<dbReference type="InParanoid" id="A0A448YED8"/>
<evidence type="ECO:0000256" key="1">
    <source>
        <dbReference type="SAM" id="MobiDB-lite"/>
    </source>
</evidence>
<evidence type="ECO:0000313" key="3">
    <source>
        <dbReference type="Proteomes" id="UP000290900"/>
    </source>
</evidence>
<organism evidence="2 3">
    <name type="scientific">Brettanomyces naardenensis</name>
    <name type="common">Yeast</name>
    <dbReference type="NCBI Taxonomy" id="13370"/>
    <lineage>
        <taxon>Eukaryota</taxon>
        <taxon>Fungi</taxon>
        <taxon>Dikarya</taxon>
        <taxon>Ascomycota</taxon>
        <taxon>Saccharomycotina</taxon>
        <taxon>Pichiomycetes</taxon>
        <taxon>Pichiales</taxon>
        <taxon>Pichiaceae</taxon>
        <taxon>Brettanomyces</taxon>
    </lineage>
</organism>
<name>A0A448YED8_BRENA</name>
<accession>A0A448YED8</accession>
<dbReference type="AlphaFoldDB" id="A0A448YED8"/>
<feature type="compositionally biased region" description="Polar residues" evidence="1">
    <location>
        <begin position="47"/>
        <end position="60"/>
    </location>
</feature>
<protein>
    <submittedName>
        <fullName evidence="2">DEKNAAC100609</fullName>
    </submittedName>
</protein>
<dbReference type="Proteomes" id="UP000290900">
    <property type="component" value="Unassembled WGS sequence"/>
</dbReference>
<proteinExistence type="predicted"/>
<reference evidence="2 3" key="1">
    <citation type="submission" date="2018-12" db="EMBL/GenBank/DDBJ databases">
        <authorList>
            <person name="Tiukova I."/>
            <person name="Dainat J."/>
        </authorList>
    </citation>
    <scope>NUCLEOTIDE SEQUENCE [LARGE SCALE GENOMIC DNA]</scope>
</reference>
<gene>
    <name evidence="2" type="ORF">BRENAR_LOCUS1</name>
</gene>
<evidence type="ECO:0000313" key="2">
    <source>
        <dbReference type="EMBL" id="VEU19262.1"/>
    </source>
</evidence>
<keyword evidence="3" id="KW-1185">Reference proteome</keyword>
<sequence length="456" mass="52505">MSSIASDSENDDDSLSRSFAGLNIEHGSRNEGPTSGNRTEQAHTRHSQTPPIVSRTQSAPEPSLTLDPRVLSEMTKAISDGFSKSANCVEECEKTLHDSTEALREIHHALLETTNARTLSMMSLEKSLKEIRVPLEELSAVLVQQISISKGEIWNRLIHQRIAPVIPRLSYDTREKSDFSFFSYWTLLKNQLEIFGYDDFIRRFESKDFSALEDPNREHFLIELLVATTDDSLACVTQMNIIRNDKLKLSAATLLNQLREEVSGPHYDEEHFLARYHKMVLANHRASVGKYFHEIWATYMYQQWSGADIPQRKIAGVLFNNLSHADFTDWKKKIIEEKEEQSLAVDYFFTSIADYEEQLRALIQKRKILRISDKDDDRYDYSKSMMMRSQRKQVALAHQPTAPLQSTFQHRTQKYVNRKAGRKKGKDIVNKTTINPDISDSSSDISARPQFKLDFY</sequence>
<feature type="region of interest" description="Disordered" evidence="1">
    <location>
        <begin position="1"/>
        <end position="65"/>
    </location>
</feature>
<dbReference type="EMBL" id="CAACVR010000001">
    <property type="protein sequence ID" value="VEU19262.1"/>
    <property type="molecule type" value="Genomic_DNA"/>
</dbReference>